<dbReference type="PANTHER" id="PTHR44688">
    <property type="entry name" value="DNA-BINDING TRANSCRIPTIONAL ACTIVATOR DEVR_DOSR"/>
    <property type="match status" value="1"/>
</dbReference>
<name>A0A1V4A9T7_9ACTN</name>
<evidence type="ECO:0000256" key="2">
    <source>
        <dbReference type="ARBA" id="ARBA00023125"/>
    </source>
</evidence>
<dbReference type="CDD" id="cd06170">
    <property type="entry name" value="LuxR_C_like"/>
    <property type="match status" value="1"/>
</dbReference>
<keyword evidence="3" id="KW-0804">Transcription</keyword>
<evidence type="ECO:0000313" key="7">
    <source>
        <dbReference type="Proteomes" id="UP000190539"/>
    </source>
</evidence>
<feature type="domain" description="HTH luxR-type" evidence="5">
    <location>
        <begin position="138"/>
        <end position="203"/>
    </location>
</feature>
<dbReference type="Proteomes" id="UP000190539">
    <property type="component" value="Unassembled WGS sequence"/>
</dbReference>
<dbReference type="InterPro" id="IPR000792">
    <property type="entry name" value="Tscrpt_reg_LuxR_C"/>
</dbReference>
<dbReference type="RefSeq" id="WP_077967434.1">
    <property type="nucleotide sequence ID" value="NZ_CP045178.1"/>
</dbReference>
<comment type="caution">
    <text evidence="6">The sequence shown here is derived from an EMBL/GenBank/DDBJ whole genome shotgun (WGS) entry which is preliminary data.</text>
</comment>
<dbReference type="SMART" id="SM00421">
    <property type="entry name" value="HTH_LUXR"/>
    <property type="match status" value="1"/>
</dbReference>
<dbReference type="EMBL" id="MVFC01000007">
    <property type="protein sequence ID" value="OON80592.1"/>
    <property type="molecule type" value="Genomic_DNA"/>
</dbReference>
<dbReference type="PROSITE" id="PS50043">
    <property type="entry name" value="HTH_LUXR_2"/>
    <property type="match status" value="1"/>
</dbReference>
<feature type="signal peptide" evidence="4">
    <location>
        <begin position="1"/>
        <end position="18"/>
    </location>
</feature>
<feature type="chain" id="PRO_5010703894" description="HTH luxR-type domain-containing protein" evidence="4">
    <location>
        <begin position="19"/>
        <end position="205"/>
    </location>
</feature>
<evidence type="ECO:0000256" key="3">
    <source>
        <dbReference type="ARBA" id="ARBA00023163"/>
    </source>
</evidence>
<keyword evidence="4" id="KW-0732">Signal</keyword>
<dbReference type="Pfam" id="PF00196">
    <property type="entry name" value="GerE"/>
    <property type="match status" value="1"/>
</dbReference>
<dbReference type="STRING" id="83656.B1H18_11940"/>
<evidence type="ECO:0000256" key="4">
    <source>
        <dbReference type="SAM" id="SignalP"/>
    </source>
</evidence>
<dbReference type="Gene3D" id="3.40.50.2300">
    <property type="match status" value="1"/>
</dbReference>
<dbReference type="SUPFAM" id="SSF52172">
    <property type="entry name" value="CheY-like"/>
    <property type="match status" value="1"/>
</dbReference>
<organism evidence="6 7">
    <name type="scientific">Streptomyces tsukubensis</name>
    <dbReference type="NCBI Taxonomy" id="83656"/>
    <lineage>
        <taxon>Bacteria</taxon>
        <taxon>Bacillati</taxon>
        <taxon>Actinomycetota</taxon>
        <taxon>Actinomycetes</taxon>
        <taxon>Kitasatosporales</taxon>
        <taxon>Streptomycetaceae</taxon>
        <taxon>Streptomyces</taxon>
    </lineage>
</organism>
<dbReference type="PANTHER" id="PTHR44688:SF16">
    <property type="entry name" value="DNA-BINDING TRANSCRIPTIONAL ACTIVATOR DEVR_DOSR"/>
    <property type="match status" value="1"/>
</dbReference>
<keyword evidence="1" id="KW-0805">Transcription regulation</keyword>
<evidence type="ECO:0000313" key="6">
    <source>
        <dbReference type="EMBL" id="OON80592.1"/>
    </source>
</evidence>
<dbReference type="InterPro" id="IPR016032">
    <property type="entry name" value="Sig_transdc_resp-reg_C-effctor"/>
</dbReference>
<dbReference type="GO" id="GO:0003677">
    <property type="term" value="F:DNA binding"/>
    <property type="evidence" value="ECO:0007669"/>
    <property type="project" value="UniProtKB-KW"/>
</dbReference>
<sequence length="205" mass="21519">MIRVLVVHSVKLFGSALAALLRAEGSFDVRVAPGLSGTGWGGGELPDVYVVDVECAGSATLMQDIASAAPGADHAPHKGALLVLVTADRPGMLRKAFDSRALGYVDKNNGAEGRLADAIRIVAKGERFVDESLAFGFLRASDVPLSARELTVLSLAAEGQSIGDMARGLRLSSGTVRNYMAAATRKVGARNRMDAVRISREAGWL</sequence>
<dbReference type="SUPFAM" id="SSF46894">
    <property type="entry name" value="C-terminal effector domain of the bipartite response regulators"/>
    <property type="match status" value="1"/>
</dbReference>
<keyword evidence="2" id="KW-0238">DNA-binding</keyword>
<keyword evidence="7" id="KW-1185">Reference proteome</keyword>
<dbReference type="AlphaFoldDB" id="A0A1V4A9T7"/>
<dbReference type="InterPro" id="IPR011006">
    <property type="entry name" value="CheY-like_superfamily"/>
</dbReference>
<dbReference type="OrthoDB" id="9808843at2"/>
<proteinExistence type="predicted"/>
<evidence type="ECO:0000256" key="1">
    <source>
        <dbReference type="ARBA" id="ARBA00023015"/>
    </source>
</evidence>
<dbReference type="PRINTS" id="PR00038">
    <property type="entry name" value="HTHLUXR"/>
</dbReference>
<gene>
    <name evidence="6" type="ORF">B1H18_11940</name>
</gene>
<reference evidence="6 7" key="1">
    <citation type="submission" date="2017-02" db="EMBL/GenBank/DDBJ databases">
        <title>Draft Genome Sequence of Streptomyces tsukubaensis F601, a Producer of the immunosuppressant tacrolimus FK506.</title>
        <authorList>
            <person name="Zong G."/>
            <person name="Zhong C."/>
            <person name="Fu J."/>
            <person name="Qin R."/>
            <person name="Cao G."/>
        </authorList>
    </citation>
    <scope>NUCLEOTIDE SEQUENCE [LARGE SCALE GENOMIC DNA]</scope>
    <source>
        <strain evidence="6 7">F601</strain>
    </source>
</reference>
<protein>
    <recommendedName>
        <fullName evidence="5">HTH luxR-type domain-containing protein</fullName>
    </recommendedName>
</protein>
<dbReference type="GO" id="GO:0006355">
    <property type="term" value="P:regulation of DNA-templated transcription"/>
    <property type="evidence" value="ECO:0007669"/>
    <property type="project" value="InterPro"/>
</dbReference>
<accession>A0A1V4A9T7</accession>
<evidence type="ECO:0000259" key="5">
    <source>
        <dbReference type="PROSITE" id="PS50043"/>
    </source>
</evidence>